<dbReference type="CDD" id="cd07066">
    <property type="entry name" value="CRD_FZ"/>
    <property type="match status" value="1"/>
</dbReference>
<dbReference type="SMART" id="SM00063">
    <property type="entry name" value="FRI"/>
    <property type="match status" value="2"/>
</dbReference>
<dbReference type="SUPFAM" id="SSF63501">
    <property type="entry name" value="Frizzled cysteine-rich domain"/>
    <property type="match status" value="2"/>
</dbReference>
<keyword evidence="1" id="KW-0217">Developmental protein</keyword>
<dbReference type="EMBL" id="JBAMIC010000018">
    <property type="protein sequence ID" value="KAK7095209.1"/>
    <property type="molecule type" value="Genomic_DNA"/>
</dbReference>
<evidence type="ECO:0000256" key="2">
    <source>
        <dbReference type="ARBA" id="ARBA00023157"/>
    </source>
</evidence>
<evidence type="ECO:0000256" key="4">
    <source>
        <dbReference type="SAM" id="MobiDB-lite"/>
    </source>
</evidence>
<dbReference type="GO" id="GO:0005886">
    <property type="term" value="C:plasma membrane"/>
    <property type="evidence" value="ECO:0007669"/>
    <property type="project" value="TreeGrafter"/>
</dbReference>
<feature type="disulfide bond" evidence="3">
    <location>
        <begin position="197"/>
        <end position="258"/>
    </location>
</feature>
<accession>A0AAN9G575</accession>
<protein>
    <recommendedName>
        <fullName evidence="5">FZ domain-containing protein</fullName>
    </recommendedName>
</protein>
<dbReference type="PANTHER" id="PTHR11309">
    <property type="entry name" value="FRIZZLED"/>
    <property type="match status" value="1"/>
</dbReference>
<feature type="disulfide bond" evidence="3">
    <location>
        <begin position="143"/>
        <end position="167"/>
    </location>
</feature>
<organism evidence="6 7">
    <name type="scientific">Littorina saxatilis</name>
    <dbReference type="NCBI Taxonomy" id="31220"/>
    <lineage>
        <taxon>Eukaryota</taxon>
        <taxon>Metazoa</taxon>
        <taxon>Spiralia</taxon>
        <taxon>Lophotrochozoa</taxon>
        <taxon>Mollusca</taxon>
        <taxon>Gastropoda</taxon>
        <taxon>Caenogastropoda</taxon>
        <taxon>Littorinimorpha</taxon>
        <taxon>Littorinoidea</taxon>
        <taxon>Littorinidae</taxon>
        <taxon>Littorina</taxon>
    </lineage>
</organism>
<dbReference type="GO" id="GO:0042813">
    <property type="term" value="F:Wnt receptor activity"/>
    <property type="evidence" value="ECO:0007669"/>
    <property type="project" value="TreeGrafter"/>
</dbReference>
<dbReference type="GO" id="GO:0060070">
    <property type="term" value="P:canonical Wnt signaling pathway"/>
    <property type="evidence" value="ECO:0007669"/>
    <property type="project" value="TreeGrafter"/>
</dbReference>
<keyword evidence="2 3" id="KW-1015">Disulfide bond</keyword>
<dbReference type="PROSITE" id="PS50038">
    <property type="entry name" value="FZ"/>
    <property type="match status" value="2"/>
</dbReference>
<feature type="domain" description="FZ" evidence="5">
    <location>
        <begin position="59"/>
        <end position="182"/>
    </location>
</feature>
<evidence type="ECO:0000256" key="3">
    <source>
        <dbReference type="PROSITE-ProRule" id="PRU00090"/>
    </source>
</evidence>
<dbReference type="GO" id="GO:0035567">
    <property type="term" value="P:non-canonical Wnt signaling pathway"/>
    <property type="evidence" value="ECO:0007669"/>
    <property type="project" value="TreeGrafter"/>
</dbReference>
<evidence type="ECO:0000256" key="1">
    <source>
        <dbReference type="ARBA" id="ARBA00022473"/>
    </source>
</evidence>
<keyword evidence="7" id="KW-1185">Reference proteome</keyword>
<feature type="disulfide bond" evidence="3">
    <location>
        <begin position="205"/>
        <end position="251"/>
    </location>
</feature>
<evidence type="ECO:0000313" key="6">
    <source>
        <dbReference type="EMBL" id="KAK7095209.1"/>
    </source>
</evidence>
<dbReference type="GO" id="GO:0017147">
    <property type="term" value="F:Wnt-protein binding"/>
    <property type="evidence" value="ECO:0007669"/>
    <property type="project" value="TreeGrafter"/>
</dbReference>
<feature type="region of interest" description="Disordered" evidence="4">
    <location>
        <begin position="1"/>
        <end position="22"/>
    </location>
</feature>
<dbReference type="InterPro" id="IPR036790">
    <property type="entry name" value="Frizzled_dom_sf"/>
</dbReference>
<dbReference type="AlphaFoldDB" id="A0AAN9G575"/>
<feature type="domain" description="FZ" evidence="5">
    <location>
        <begin position="192"/>
        <end position="325"/>
    </location>
</feature>
<reference evidence="6 7" key="1">
    <citation type="submission" date="2024-02" db="EMBL/GenBank/DDBJ databases">
        <title>Chromosome-scale genome assembly of the rough periwinkle Littorina saxatilis.</title>
        <authorList>
            <person name="De Jode A."/>
            <person name="Faria R."/>
            <person name="Formenti G."/>
            <person name="Sims Y."/>
            <person name="Smith T.P."/>
            <person name="Tracey A."/>
            <person name="Wood J.M.D."/>
            <person name="Zagrodzka Z.B."/>
            <person name="Johannesson K."/>
            <person name="Butlin R.K."/>
            <person name="Leder E.H."/>
        </authorList>
    </citation>
    <scope>NUCLEOTIDE SEQUENCE [LARGE SCALE GENOMIC DNA]</scope>
    <source>
        <strain evidence="6">Snail1</strain>
        <tissue evidence="6">Muscle</tissue>
    </source>
</reference>
<comment type="caution">
    <text evidence="3">Lacks conserved residue(s) required for the propagation of feature annotation.</text>
</comment>
<evidence type="ECO:0000259" key="5">
    <source>
        <dbReference type="PROSITE" id="PS50038"/>
    </source>
</evidence>
<evidence type="ECO:0000313" key="7">
    <source>
        <dbReference type="Proteomes" id="UP001374579"/>
    </source>
</evidence>
<gene>
    <name evidence="6" type="ORF">V1264_006651</name>
</gene>
<sequence>MVVKTASQPSSQQPSLGGRKRLPSVQEPLTKMTWRLFLVTLTLLTTHRILAQEEEIVNSTTSECEEVMVPMCRGLVEYNYTRLPNRFNHTTQEQVYWALQPWWPFMDMGCSDNLRIFLCALYLPRCTPGIPTLATDLPCRKTCKKAKSRCGAIIGHHGLTWEEEMTCETLSGFKKSQSCVKPKRETNKKRRQQIIECQPNPLPMCQHMPYTLGSLPNPFLQNDLDEIGVEIQQYTSMVESGCSTRLSFLLCGAFMPFCIHGPSQDQPYVVPCREVCQQVQHDCRRQFHDAWGGLPWPSKLHCHRYPSHTSNYLQDDNTTVPCSMPPVGF</sequence>
<dbReference type="Gene3D" id="1.10.2000.10">
    <property type="entry name" value="Frizzled cysteine-rich domain"/>
    <property type="match status" value="2"/>
</dbReference>
<proteinExistence type="predicted"/>
<name>A0AAN9G575_9CAEN</name>
<dbReference type="InterPro" id="IPR015526">
    <property type="entry name" value="Frizzled/SFRP"/>
</dbReference>
<dbReference type="InterPro" id="IPR020067">
    <property type="entry name" value="Frizzled_dom"/>
</dbReference>
<dbReference type="Proteomes" id="UP001374579">
    <property type="component" value="Unassembled WGS sequence"/>
</dbReference>
<dbReference type="PANTHER" id="PTHR11309:SF126">
    <property type="entry name" value="FRIZZLED-2"/>
    <property type="match status" value="1"/>
</dbReference>
<dbReference type="Pfam" id="PF01392">
    <property type="entry name" value="Fz"/>
    <property type="match status" value="2"/>
</dbReference>
<comment type="caution">
    <text evidence="6">The sequence shown here is derived from an EMBL/GenBank/DDBJ whole genome shotgun (WGS) entry which is preliminary data.</text>
</comment>